<dbReference type="PANTHER" id="PTHR15052:SF2">
    <property type="entry name" value="GENERAL TRANSCRIPTION FACTOR 3C POLYPEPTIDE 2"/>
    <property type="match status" value="1"/>
</dbReference>
<evidence type="ECO:0000256" key="1">
    <source>
        <dbReference type="ARBA" id="ARBA00004123"/>
    </source>
</evidence>
<dbReference type="InterPro" id="IPR015943">
    <property type="entry name" value="WD40/YVTN_repeat-like_dom_sf"/>
</dbReference>
<dbReference type="Proteomes" id="UP000243797">
    <property type="component" value="Unassembled WGS sequence"/>
</dbReference>
<evidence type="ECO:0000256" key="3">
    <source>
        <dbReference type="ARBA" id="ARBA00023242"/>
    </source>
</evidence>
<dbReference type="InParanoid" id="A0A2K1QPZ3"/>
<comment type="caution">
    <text evidence="5">The sequence shown here is derived from an EMBL/GenBank/DDBJ whole genome shotgun (WGS) entry which is preliminary data.</text>
</comment>
<evidence type="ECO:0008006" key="7">
    <source>
        <dbReference type="Google" id="ProtNLM"/>
    </source>
</evidence>
<feature type="compositionally biased region" description="Acidic residues" evidence="4">
    <location>
        <begin position="28"/>
        <end position="47"/>
    </location>
</feature>
<evidence type="ECO:0000313" key="6">
    <source>
        <dbReference type="Proteomes" id="UP000243797"/>
    </source>
</evidence>
<feature type="region of interest" description="Disordered" evidence="4">
    <location>
        <begin position="1"/>
        <end position="130"/>
    </location>
</feature>
<dbReference type="GO" id="GO:0005634">
    <property type="term" value="C:nucleus"/>
    <property type="evidence" value="ECO:0007669"/>
    <property type="project" value="UniProtKB-SubCell"/>
</dbReference>
<comment type="subcellular location">
    <subcellularLocation>
        <location evidence="1">Nucleus</location>
    </subcellularLocation>
</comment>
<evidence type="ECO:0000256" key="2">
    <source>
        <dbReference type="ARBA" id="ARBA00023163"/>
    </source>
</evidence>
<gene>
    <name evidence="5" type="ORF">CAC42_7218</name>
</gene>
<sequence>MAEPVRTSGRQRKATKKANFDPFAGLDIFDDDEPVIADDGNNTDDDFVAPPPEQRVPSEDEMVEDDVDGSAEAEVDEGDEDFDDVVDLDEVTTPKKSSRARNSKASGTGRPVPMSATQRVSRGLLDPRTRGSKESTRLCYFGPSQEDQEPFFKNHYRWRDQPVLPSRKADRSGFGGYHRSFYESEVKRKLEMQKDWKWYDDEGGKEAFVHLQKLEPMDEGSGMSYLSNGSSKTEVVAGPYGHQRKFDIPALGSLDLEEPFRTSAAPRLSNKHMNRERNGFFINVGGKVQTSAWCPNQGGNVQYIALAAIPLRSGTDPEAASPFHAQAPNKSAIQLWELKRTSEGYIDIQSPPSLRQVICTDFGDIRLLKWCIAPRSDEPETARGKHLGLLAGIWGDGHIRVLDITLDPAMESTRFSRLTSTAFYSRPPASIFSTLCWMSSHALIGAHSTGHISLFNLDKLSAGPARPLLTSPLQMSYIPSLTTCYPSRPHILISSSMSGHLSLTDLTRLTPTTGANPINTVLSPRSRLGRLTVVWHDWSQMVLSVDDNYALQGLPLRRFFGYTGLGRFRSAATAVAVSECHPFIAVSQTGGEVAVMNPMRRVLSTKESMICGRWFVHTWRRTRAPDLRIPSEGTEDDMMLGTTEGMEAEVNEMEERELARGQDKGMVRFVEGYKAEAVLLLRPGDERNPREIGMYSTIHEAQTAVTQVTWNPNLQCGGWIAAGTASGLLRVEDLGMA</sequence>
<dbReference type="AlphaFoldDB" id="A0A2K1QPZ3"/>
<dbReference type="Gene3D" id="2.130.10.10">
    <property type="entry name" value="YVTN repeat-like/Quinoprotein amine dehydrogenase"/>
    <property type="match status" value="1"/>
</dbReference>
<organism evidence="5 6">
    <name type="scientific">Sphaceloma murrayae</name>
    <dbReference type="NCBI Taxonomy" id="2082308"/>
    <lineage>
        <taxon>Eukaryota</taxon>
        <taxon>Fungi</taxon>
        <taxon>Dikarya</taxon>
        <taxon>Ascomycota</taxon>
        <taxon>Pezizomycotina</taxon>
        <taxon>Dothideomycetes</taxon>
        <taxon>Dothideomycetidae</taxon>
        <taxon>Myriangiales</taxon>
        <taxon>Elsinoaceae</taxon>
        <taxon>Sphaceloma</taxon>
    </lineage>
</organism>
<accession>A0A2K1QPZ3</accession>
<dbReference type="InterPro" id="IPR052416">
    <property type="entry name" value="GTF3C_component"/>
</dbReference>
<keyword evidence="3" id="KW-0539">Nucleus</keyword>
<evidence type="ECO:0000256" key="4">
    <source>
        <dbReference type="SAM" id="MobiDB-lite"/>
    </source>
</evidence>
<feature type="compositionally biased region" description="Acidic residues" evidence="4">
    <location>
        <begin position="59"/>
        <end position="90"/>
    </location>
</feature>
<reference evidence="5 6" key="1">
    <citation type="submission" date="2017-06" db="EMBL/GenBank/DDBJ databases">
        <title>Draft genome sequence of a variant of Elsinoe murrayae.</title>
        <authorList>
            <person name="Cheng Q."/>
        </authorList>
    </citation>
    <scope>NUCLEOTIDE SEQUENCE [LARGE SCALE GENOMIC DNA]</scope>
    <source>
        <strain evidence="5 6">CQ-2017a</strain>
    </source>
</reference>
<dbReference type="OrthoDB" id="4703at2759"/>
<name>A0A2K1QPZ3_9PEZI</name>
<dbReference type="InterPro" id="IPR036322">
    <property type="entry name" value="WD40_repeat_dom_sf"/>
</dbReference>
<dbReference type="GO" id="GO:0006383">
    <property type="term" value="P:transcription by RNA polymerase III"/>
    <property type="evidence" value="ECO:0007669"/>
    <property type="project" value="TreeGrafter"/>
</dbReference>
<keyword evidence="6" id="KW-1185">Reference proteome</keyword>
<protein>
    <recommendedName>
        <fullName evidence="7">Transcription factor tau subunit sfc6</fullName>
    </recommendedName>
</protein>
<keyword evidence="2" id="KW-0804">Transcription</keyword>
<dbReference type="STRING" id="2082308.A0A2K1QPZ3"/>
<dbReference type="SUPFAM" id="SSF50978">
    <property type="entry name" value="WD40 repeat-like"/>
    <property type="match status" value="1"/>
</dbReference>
<dbReference type="EMBL" id="NKHZ01000052">
    <property type="protein sequence ID" value="PNS17164.1"/>
    <property type="molecule type" value="Genomic_DNA"/>
</dbReference>
<evidence type="ECO:0000313" key="5">
    <source>
        <dbReference type="EMBL" id="PNS17164.1"/>
    </source>
</evidence>
<dbReference type="GO" id="GO:0000127">
    <property type="term" value="C:transcription factor TFIIIC complex"/>
    <property type="evidence" value="ECO:0007669"/>
    <property type="project" value="TreeGrafter"/>
</dbReference>
<dbReference type="PANTHER" id="PTHR15052">
    <property type="entry name" value="RNA POLYMERASE III TRANSCRIPTION INITIATION FACTOR COMPLEX SUBUNIT"/>
    <property type="match status" value="1"/>
</dbReference>
<proteinExistence type="predicted"/>